<dbReference type="Proteomes" id="UP001500420">
    <property type="component" value="Unassembled WGS sequence"/>
</dbReference>
<feature type="transmembrane region" description="Helical" evidence="2">
    <location>
        <begin position="12"/>
        <end position="38"/>
    </location>
</feature>
<dbReference type="Pfam" id="PF04367">
    <property type="entry name" value="DUF502"/>
    <property type="match status" value="1"/>
</dbReference>
<sequence>MATWKRDFASGLVVLVPIIVTLWVLVWLFNFISGAPLVNEIDQGLLVDLGFEGIGNSAVSAVRVLVTIVVFLTVVFAVGYLMRTALGNVAEDKLDDLINRLPGLRVVYNASKMAAETALGGTEALQTPVKVEVWDGVRMTAFKTGKRTDDGRELLFMPTAPNITTGFVIEVEPEDVQEIDERVEDALTRLLSAGFGDAKNTGSSGLHGVPIDVHEADDEAGRLAGGESGGRAGTAGDRRDDADGRVDAGADE</sequence>
<dbReference type="EMBL" id="BAAADV010000001">
    <property type="protein sequence ID" value="GAA0664657.1"/>
    <property type="molecule type" value="Genomic_DNA"/>
</dbReference>
<evidence type="ECO:0000313" key="3">
    <source>
        <dbReference type="EMBL" id="GAA0664657.1"/>
    </source>
</evidence>
<dbReference type="PANTHER" id="PTHR31876">
    <property type="entry name" value="COV-LIKE PROTEIN 1"/>
    <property type="match status" value="1"/>
</dbReference>
<evidence type="ECO:0000256" key="1">
    <source>
        <dbReference type="SAM" id="MobiDB-lite"/>
    </source>
</evidence>
<dbReference type="AlphaFoldDB" id="A0AAV3T6Y8"/>
<comment type="caution">
    <text evidence="3">The sequence shown here is derived from an EMBL/GenBank/DDBJ whole genome shotgun (WGS) entry which is preliminary data.</text>
</comment>
<keyword evidence="2" id="KW-0812">Transmembrane</keyword>
<keyword evidence="2" id="KW-0472">Membrane</keyword>
<organism evidence="3 4">
    <name type="scientific">Natronoarchaeum mannanilyticum</name>
    <dbReference type="NCBI Taxonomy" id="926360"/>
    <lineage>
        <taxon>Archaea</taxon>
        <taxon>Methanobacteriati</taxon>
        <taxon>Methanobacteriota</taxon>
        <taxon>Stenosarchaea group</taxon>
        <taxon>Halobacteria</taxon>
        <taxon>Halobacteriales</taxon>
        <taxon>Natronoarchaeaceae</taxon>
    </lineage>
</organism>
<dbReference type="RefSeq" id="WP_343772475.1">
    <property type="nucleotide sequence ID" value="NZ_BAAADV010000001.1"/>
</dbReference>
<reference evidence="3 4" key="1">
    <citation type="journal article" date="2019" name="Int. J. Syst. Evol. Microbiol.">
        <title>The Global Catalogue of Microorganisms (GCM) 10K type strain sequencing project: providing services to taxonomists for standard genome sequencing and annotation.</title>
        <authorList>
            <consortium name="The Broad Institute Genomics Platform"/>
            <consortium name="The Broad Institute Genome Sequencing Center for Infectious Disease"/>
            <person name="Wu L."/>
            <person name="Ma J."/>
        </authorList>
    </citation>
    <scope>NUCLEOTIDE SEQUENCE [LARGE SCALE GENOMIC DNA]</scope>
    <source>
        <strain evidence="3 4">JCM 16328</strain>
    </source>
</reference>
<gene>
    <name evidence="3" type="ORF">GCM10009020_06970</name>
</gene>
<protein>
    <submittedName>
        <fullName evidence="3">DUF502 domain-containing protein</fullName>
    </submittedName>
</protein>
<keyword evidence="2" id="KW-1133">Transmembrane helix</keyword>
<name>A0AAV3T6Y8_9EURY</name>
<keyword evidence="4" id="KW-1185">Reference proteome</keyword>
<evidence type="ECO:0000256" key="2">
    <source>
        <dbReference type="SAM" id="Phobius"/>
    </source>
</evidence>
<proteinExistence type="predicted"/>
<feature type="compositionally biased region" description="Basic and acidic residues" evidence="1">
    <location>
        <begin position="236"/>
        <end position="252"/>
    </location>
</feature>
<feature type="region of interest" description="Disordered" evidence="1">
    <location>
        <begin position="199"/>
        <end position="252"/>
    </location>
</feature>
<accession>A0AAV3T6Y8</accession>
<dbReference type="PANTHER" id="PTHR31876:SF26">
    <property type="entry name" value="PROTEIN LIKE COV 2"/>
    <property type="match status" value="1"/>
</dbReference>
<dbReference type="InterPro" id="IPR007462">
    <property type="entry name" value="COV1-like"/>
</dbReference>
<evidence type="ECO:0000313" key="4">
    <source>
        <dbReference type="Proteomes" id="UP001500420"/>
    </source>
</evidence>
<feature type="transmembrane region" description="Helical" evidence="2">
    <location>
        <begin position="58"/>
        <end position="81"/>
    </location>
</feature>
<feature type="compositionally biased region" description="Gly residues" evidence="1">
    <location>
        <begin position="223"/>
        <end position="233"/>
    </location>
</feature>